<gene>
    <name evidence="1" type="ORF">EV420DRAFT_1190859</name>
</gene>
<dbReference type="AlphaFoldDB" id="A0AA39NBB5"/>
<evidence type="ECO:0000313" key="1">
    <source>
        <dbReference type="EMBL" id="KAK0462490.1"/>
    </source>
</evidence>
<name>A0AA39NBB5_ARMTA</name>
<dbReference type="Proteomes" id="UP001175211">
    <property type="component" value="Unassembled WGS sequence"/>
</dbReference>
<comment type="caution">
    <text evidence="1">The sequence shown here is derived from an EMBL/GenBank/DDBJ whole genome shotgun (WGS) entry which is preliminary data.</text>
</comment>
<dbReference type="EMBL" id="JAUEPS010000009">
    <property type="protein sequence ID" value="KAK0462490.1"/>
    <property type="molecule type" value="Genomic_DNA"/>
</dbReference>
<sequence length="83" mass="9451">MGILALWKLLKGEAAEVDFKWQDQYSDIVEVNDIALATCQVANSHIIMQEDRLLVSDPKALQYIYQTSGYRVIKPPGLRKLDD</sequence>
<proteinExistence type="predicted"/>
<accession>A0AA39NBB5</accession>
<dbReference type="RefSeq" id="XP_060334102.1">
    <property type="nucleotide sequence ID" value="XM_060466293.1"/>
</dbReference>
<evidence type="ECO:0000313" key="2">
    <source>
        <dbReference type="Proteomes" id="UP001175211"/>
    </source>
</evidence>
<organism evidence="1 2">
    <name type="scientific">Armillaria tabescens</name>
    <name type="common">Ringless honey mushroom</name>
    <name type="synonym">Agaricus tabescens</name>
    <dbReference type="NCBI Taxonomy" id="1929756"/>
    <lineage>
        <taxon>Eukaryota</taxon>
        <taxon>Fungi</taxon>
        <taxon>Dikarya</taxon>
        <taxon>Basidiomycota</taxon>
        <taxon>Agaricomycotina</taxon>
        <taxon>Agaricomycetes</taxon>
        <taxon>Agaricomycetidae</taxon>
        <taxon>Agaricales</taxon>
        <taxon>Marasmiineae</taxon>
        <taxon>Physalacriaceae</taxon>
        <taxon>Desarmillaria</taxon>
    </lineage>
</organism>
<protein>
    <submittedName>
        <fullName evidence="1">Uncharacterized protein</fullName>
    </submittedName>
</protein>
<reference evidence="1" key="1">
    <citation type="submission" date="2023-06" db="EMBL/GenBank/DDBJ databases">
        <authorList>
            <consortium name="Lawrence Berkeley National Laboratory"/>
            <person name="Ahrendt S."/>
            <person name="Sahu N."/>
            <person name="Indic B."/>
            <person name="Wong-Bajracharya J."/>
            <person name="Merenyi Z."/>
            <person name="Ke H.-M."/>
            <person name="Monk M."/>
            <person name="Kocsube S."/>
            <person name="Drula E."/>
            <person name="Lipzen A."/>
            <person name="Balint B."/>
            <person name="Henrissat B."/>
            <person name="Andreopoulos B."/>
            <person name="Martin F.M."/>
            <person name="Harder C.B."/>
            <person name="Rigling D."/>
            <person name="Ford K.L."/>
            <person name="Foster G.D."/>
            <person name="Pangilinan J."/>
            <person name="Papanicolaou A."/>
            <person name="Barry K."/>
            <person name="LaButti K."/>
            <person name="Viragh M."/>
            <person name="Koriabine M."/>
            <person name="Yan M."/>
            <person name="Riley R."/>
            <person name="Champramary S."/>
            <person name="Plett K.L."/>
            <person name="Tsai I.J."/>
            <person name="Slot J."/>
            <person name="Sipos G."/>
            <person name="Plett J."/>
            <person name="Nagy L.G."/>
            <person name="Grigoriev I.V."/>
        </authorList>
    </citation>
    <scope>NUCLEOTIDE SEQUENCE</scope>
    <source>
        <strain evidence="1">CCBAS 213</strain>
    </source>
</reference>
<keyword evidence="2" id="KW-1185">Reference proteome</keyword>
<dbReference type="GeneID" id="85349841"/>